<evidence type="ECO:0000313" key="9">
    <source>
        <dbReference type="Proteomes" id="UP000016600"/>
    </source>
</evidence>
<dbReference type="Pfam" id="PF08281">
    <property type="entry name" value="Sigma70_r4_2"/>
    <property type="match status" value="1"/>
</dbReference>
<feature type="domain" description="RNA polymerase sigma factor 70 region 4 type 2" evidence="7">
    <location>
        <begin position="104"/>
        <end position="156"/>
    </location>
</feature>
<organism evidence="8 9">
    <name type="scientific">Hoylesella pleuritidis F0068</name>
    <dbReference type="NCBI Taxonomy" id="1081904"/>
    <lineage>
        <taxon>Bacteria</taxon>
        <taxon>Pseudomonadati</taxon>
        <taxon>Bacteroidota</taxon>
        <taxon>Bacteroidia</taxon>
        <taxon>Bacteroidales</taxon>
        <taxon>Prevotellaceae</taxon>
        <taxon>Hoylesella</taxon>
    </lineage>
</organism>
<evidence type="ECO:0000313" key="8">
    <source>
        <dbReference type="EMBL" id="ERJ99160.1"/>
    </source>
</evidence>
<dbReference type="AlphaFoldDB" id="U2L487"/>
<evidence type="ECO:0000256" key="2">
    <source>
        <dbReference type="ARBA" id="ARBA00023015"/>
    </source>
</evidence>
<reference evidence="8 9" key="1">
    <citation type="submission" date="2013-08" db="EMBL/GenBank/DDBJ databases">
        <authorList>
            <person name="Durkin A.S."/>
            <person name="Haft D.R."/>
            <person name="McCorrison J."/>
            <person name="Torralba M."/>
            <person name="Gillis M."/>
            <person name="Haft D.H."/>
            <person name="Methe B."/>
            <person name="Sutton G."/>
            <person name="Nelson K.E."/>
        </authorList>
    </citation>
    <scope>NUCLEOTIDE SEQUENCE [LARGE SCALE GENOMIC DNA]</scope>
    <source>
        <strain evidence="8 9">F0068</strain>
    </source>
</reference>
<dbReference type="PATRIC" id="fig|1081904.3.peg.1917"/>
<dbReference type="Gene3D" id="1.10.1740.10">
    <property type="match status" value="1"/>
</dbReference>
<evidence type="ECO:0000256" key="5">
    <source>
        <dbReference type="ARBA" id="ARBA00023163"/>
    </source>
</evidence>
<protein>
    <submittedName>
        <fullName evidence="8">Sigma-70, region 4</fullName>
    </submittedName>
</protein>
<keyword evidence="3" id="KW-0731">Sigma factor</keyword>
<dbReference type="GO" id="GO:0006352">
    <property type="term" value="P:DNA-templated transcription initiation"/>
    <property type="evidence" value="ECO:0007669"/>
    <property type="project" value="InterPro"/>
</dbReference>
<dbReference type="GO" id="GO:0003677">
    <property type="term" value="F:DNA binding"/>
    <property type="evidence" value="ECO:0007669"/>
    <property type="project" value="UniProtKB-KW"/>
</dbReference>
<gene>
    <name evidence="8" type="ORF">HMPREF1218_1142</name>
</gene>
<keyword evidence="4" id="KW-0238">DNA-binding</keyword>
<comment type="similarity">
    <text evidence="1">Belongs to the sigma-70 factor family. ECF subfamily.</text>
</comment>
<dbReference type="PANTHER" id="PTHR43133:SF8">
    <property type="entry name" value="RNA POLYMERASE SIGMA FACTOR HI_1459-RELATED"/>
    <property type="match status" value="1"/>
</dbReference>
<evidence type="ECO:0000259" key="7">
    <source>
        <dbReference type="Pfam" id="PF08281"/>
    </source>
</evidence>
<dbReference type="SUPFAM" id="SSF88946">
    <property type="entry name" value="Sigma2 domain of RNA polymerase sigma factors"/>
    <property type="match status" value="1"/>
</dbReference>
<dbReference type="InterPro" id="IPR036388">
    <property type="entry name" value="WH-like_DNA-bd_sf"/>
</dbReference>
<dbReference type="PANTHER" id="PTHR43133">
    <property type="entry name" value="RNA POLYMERASE ECF-TYPE SIGMA FACTO"/>
    <property type="match status" value="1"/>
</dbReference>
<dbReference type="InterPro" id="IPR013324">
    <property type="entry name" value="RNA_pol_sigma_r3/r4-like"/>
</dbReference>
<dbReference type="SUPFAM" id="SSF88659">
    <property type="entry name" value="Sigma3 and sigma4 domains of RNA polymerase sigma factors"/>
    <property type="match status" value="1"/>
</dbReference>
<dbReference type="RefSeq" id="WP_021584616.1">
    <property type="nucleotide sequence ID" value="NZ_AWET01000044.1"/>
</dbReference>
<dbReference type="Proteomes" id="UP000016600">
    <property type="component" value="Unassembled WGS sequence"/>
</dbReference>
<keyword evidence="5" id="KW-0804">Transcription</keyword>
<dbReference type="EMBL" id="AWET01000044">
    <property type="protein sequence ID" value="ERJ99160.1"/>
    <property type="molecule type" value="Genomic_DNA"/>
</dbReference>
<dbReference type="InterPro" id="IPR014284">
    <property type="entry name" value="RNA_pol_sigma-70_dom"/>
</dbReference>
<evidence type="ECO:0000256" key="1">
    <source>
        <dbReference type="ARBA" id="ARBA00010641"/>
    </source>
</evidence>
<keyword evidence="9" id="KW-1185">Reference proteome</keyword>
<dbReference type="GO" id="GO:0016987">
    <property type="term" value="F:sigma factor activity"/>
    <property type="evidence" value="ECO:0007669"/>
    <property type="project" value="UniProtKB-KW"/>
</dbReference>
<dbReference type="InterPro" id="IPR039425">
    <property type="entry name" value="RNA_pol_sigma-70-like"/>
</dbReference>
<keyword evidence="2" id="KW-0805">Transcription regulation</keyword>
<dbReference type="InterPro" id="IPR013325">
    <property type="entry name" value="RNA_pol_sigma_r2"/>
</dbReference>
<dbReference type="NCBIfam" id="TIGR02937">
    <property type="entry name" value="sigma70-ECF"/>
    <property type="match status" value="1"/>
</dbReference>
<comment type="caution">
    <text evidence="8">The sequence shown here is derived from an EMBL/GenBank/DDBJ whole genome shotgun (WGS) entry which is preliminary data.</text>
</comment>
<feature type="domain" description="RNA polymerase sigma-70 region 2" evidence="6">
    <location>
        <begin position="25"/>
        <end position="75"/>
    </location>
</feature>
<proteinExistence type="inferred from homology"/>
<name>U2L487_9BACT</name>
<dbReference type="Gene3D" id="1.10.10.10">
    <property type="entry name" value="Winged helix-like DNA-binding domain superfamily/Winged helix DNA-binding domain"/>
    <property type="match status" value="1"/>
</dbReference>
<evidence type="ECO:0000256" key="3">
    <source>
        <dbReference type="ARBA" id="ARBA00023082"/>
    </source>
</evidence>
<dbReference type="InterPro" id="IPR007627">
    <property type="entry name" value="RNA_pol_sigma70_r2"/>
</dbReference>
<accession>U2L487</accession>
<dbReference type="InterPro" id="IPR013249">
    <property type="entry name" value="RNA_pol_sigma70_r4_t2"/>
</dbReference>
<evidence type="ECO:0000256" key="4">
    <source>
        <dbReference type="ARBA" id="ARBA00023125"/>
    </source>
</evidence>
<dbReference type="Pfam" id="PF04542">
    <property type="entry name" value="Sigma70_r2"/>
    <property type="match status" value="1"/>
</dbReference>
<sequence length="168" mass="19121">MTQNEFEHIAKTIRAQAVNVSQCCGADSVGAEDIAQDTMLKLWMIHDTLSGQKEMRALAVTIAKRLTIDSHRRQHTEPIDPTHTVIDDCQPAPDIALEANEDQEWLRCRLDRLPATELQILRMRQVELRTNDEIAAILGIEPTSVCTMLSRARHRLLDDIKKRMKGEK</sequence>
<evidence type="ECO:0000259" key="6">
    <source>
        <dbReference type="Pfam" id="PF04542"/>
    </source>
</evidence>